<feature type="compositionally biased region" description="Basic and acidic residues" evidence="2">
    <location>
        <begin position="963"/>
        <end position="979"/>
    </location>
</feature>
<evidence type="ECO:0000313" key="3">
    <source>
        <dbReference type="EMBL" id="CRG99128.1"/>
    </source>
</evidence>
<keyword evidence="4" id="KW-1185">Reference proteome</keyword>
<feature type="compositionally biased region" description="Basic and acidic residues" evidence="2">
    <location>
        <begin position="1896"/>
        <end position="1907"/>
    </location>
</feature>
<keyword evidence="1" id="KW-0175">Coiled coil</keyword>
<dbReference type="VEuPathDB" id="PlasmoDB:PRELSG_0610300"/>
<proteinExistence type="predicted"/>
<evidence type="ECO:0000256" key="1">
    <source>
        <dbReference type="SAM" id="Coils"/>
    </source>
</evidence>
<reference evidence="3 4" key="1">
    <citation type="submission" date="2015-04" db="EMBL/GenBank/DDBJ databases">
        <authorList>
            <consortium name="Pathogen Informatics"/>
        </authorList>
    </citation>
    <scope>NUCLEOTIDE SEQUENCE [LARGE SCALE GENOMIC DNA]</scope>
    <source>
        <strain evidence="3 4">SGS1</strain>
    </source>
</reference>
<dbReference type="KEGG" id="prel:PRELSG_0610300"/>
<feature type="region of interest" description="Disordered" evidence="2">
    <location>
        <begin position="1791"/>
        <end position="1831"/>
    </location>
</feature>
<evidence type="ECO:0000313" key="4">
    <source>
        <dbReference type="Proteomes" id="UP000220158"/>
    </source>
</evidence>
<dbReference type="OMA" id="NASHERC"/>
<dbReference type="RefSeq" id="XP_028532136.1">
    <property type="nucleotide sequence ID" value="XM_028675560.1"/>
</dbReference>
<gene>
    <name evidence="3" type="ORF">PRELSG_0610300</name>
</gene>
<feature type="region of interest" description="Disordered" evidence="2">
    <location>
        <begin position="963"/>
        <end position="988"/>
    </location>
</feature>
<accession>A0A1J1H3J9</accession>
<feature type="region of interest" description="Disordered" evidence="2">
    <location>
        <begin position="1652"/>
        <end position="1671"/>
    </location>
</feature>
<feature type="coiled-coil region" evidence="1">
    <location>
        <begin position="81"/>
        <end position="111"/>
    </location>
</feature>
<organism evidence="3 4">
    <name type="scientific">Plasmodium relictum</name>
    <dbReference type="NCBI Taxonomy" id="85471"/>
    <lineage>
        <taxon>Eukaryota</taxon>
        <taxon>Sar</taxon>
        <taxon>Alveolata</taxon>
        <taxon>Apicomplexa</taxon>
        <taxon>Aconoidasida</taxon>
        <taxon>Haemosporida</taxon>
        <taxon>Plasmodiidae</taxon>
        <taxon>Plasmodium</taxon>
        <taxon>Plasmodium (Haemamoeba)</taxon>
    </lineage>
</organism>
<feature type="region of interest" description="Disordered" evidence="2">
    <location>
        <begin position="1882"/>
        <end position="1912"/>
    </location>
</feature>
<protein>
    <submittedName>
        <fullName evidence="3">Uncharacterized protein</fullName>
    </submittedName>
</protein>
<name>A0A1J1H3J9_PLARL</name>
<dbReference type="GeneID" id="39735229"/>
<evidence type="ECO:0000256" key="2">
    <source>
        <dbReference type="SAM" id="MobiDB-lite"/>
    </source>
</evidence>
<sequence>MEKSYHIKNKEENNNKLDKYYTNEFQIYNNLENNSYHMPSSKMNTLKIKGLIKRKNKEFYDLITVISLNSEEIEEKIASKKENLKDNIALMKNMKDIMKNEKKMFKEIKTEKKITLKIKGNIKNISQKKNEIMKKYKEDSLNKYIHGYINDDNEYIDDIIGYLKKIKNIRFSGKVRKMKSKNVHSSRQEDINDSDYKKKKAENIKKVPKHYGIVSKNKIENKNGVEERIYKLLEENNPLNIKKKMIKKKKEKKAKKYDDSENKKKYVNYSPDELNELNENKKLMNNLRISEYMLIKLLKNDNIKINNANNFDEKLKKKISLKNKNSSLKTYLDLEKRKLHFNGLLKHIKISNKLIPSNNHSLKHFLLTKKQKEYNDKLYTQLSFYDNSLIKSNGKLQENSKNKSKGRKKVRKNSYKSYSLHSAKDHAMANDMNCTYNQTNLSSNSSDEENFTKTKIKNSKGYNEYFKIFPEFEKCKRKGIYNTNKRNQRGNDIRIIKSKSKKMFSRDKLKKKSVELYENLIVEEKNKKMSSFIYTGNLPNTKNASDLLTKNTLKYINEKSMKIKKKGINNRKLDKKSYQTNKLVRKTNLIKTISDKLNNNEEFTQKNTLNPHKVDIINLKEVNINVEKSLDKDTKKHPLDYSNKNEFTNILKTNSKKMINDKTKSTNQKPGLSSNELRLLFSKKNNYVSKNTIFKKETTVKIPFTIEKNEKECFSILNDEKCKSTYLNEKSTNLLKSKGETNSINKRIVNNEVNNKDHNIGNEILRIKTNSLSSNSDNIKNKYSSESNKNNIREILPNNSEDKNNNGSFINQKKIYQVLRKDDNLKENYASSNNFVGNNVGKTPKFSRKNESKESSLKQSMNIEQTNVKKNIFLNNENIKITLKEESLSKDKLIKSPIKSFQNSKFSLISSKNEVTKNTFSEKELENISTKELNNVDCNKDEILKKSVIHNIILDVNKNEITRKKDRDPSSNKREETETRPSTTSFEKNVIKNQYQKLQNIKKYINKENEAKQFSNVLASETCKEEINESNTNEYNNMHENTKLVINDLKKEISTLEKPAEGSNNISSNNNIKDEKKLIYSNNKILLKQRNLPIKKGINTYKYNNAESILLDENNILTANVKTNNEIKSNNLFKNVLNKNDKQLEKMNKDILLNKTIVPNLEVKKKICKEISLKSTLSNLKMEETKKGTINSKEIHRNKLEEQRRYINEDISSKNKIELNNQEQKGKINQMDEISIINKNTYSKNSLINVDKKEKVNSFSKNVSTIKSTLNEKNNNTVEDDNELENNLTKKDTTKNIKMEEISILEENENDLSSYLDSKYSNKFALQTFSKRIINNLSIKSEYDSKANILEKEKEMNIKTISKKMIIRPSNTDYKAVNEKQNPSVTPKSNIDIKMNQTESESTKKVFVMTNNFVSLKTVNKISESNKQKLEFKKLPDMSTTKLHSFESKIRLEKANLFDANNILISLGVKNVENNSKIKNKALILKNLSSKYSIKSVVKNVNKNEKEENDKPIMEIGSDKIMLKAKGFNIKNNQIKLSSKFLSNKTPIYIKNDDNYKKNKEGTEKEVNVKRGEESAGIRKDIEILNKEIKEENKEVKKENTDEIKEVKEEEEKKVKEEVKKEEIKVEEGKKKKEIKEEIKKEEKTKKEEIKEVKEEEETKKEEIKEVKEEETKKEEIKEVKEEETKKEEIKEVKEEETKKEEIKEVKEEEMKKEEIKEVKEEEMKKEEIKEVKEEETKKEEIKEVKKEETKKEEIKEVKEEETKKEEIKEVKEEETKKEEIKEVKEEETKKEEIKEVKEEETKKEEIKEVKEEETKKKEIKEENKEEKEDIKSVNPINKIRSTKIILKPKMYNAKSSEEKSSIKNISFIKKFHNIKNLSTLKQFPSKKSIGTENNETDKTVEDKLNTDESENISCTNSKSFSVNDKNEKNYHKVKFSKSINSNPINDENKNTESTIQSNLLLDEQNKNEKSDYTTNGTFLNSNSGNSSKFNSNNALKNPLEKKLLNFPKNSFNDSLKGTSSKETNDINNFSKDNPFLDKIEGNKPPVLKHEKSIPNTKEILKYLKNSKNALMPKGKNVPTFKKENNF</sequence>
<dbReference type="Proteomes" id="UP000220158">
    <property type="component" value="Chromosome 6"/>
</dbReference>
<dbReference type="EMBL" id="LN835301">
    <property type="protein sequence ID" value="CRG99128.1"/>
    <property type="molecule type" value="Genomic_DNA"/>
</dbReference>
<dbReference type="OrthoDB" id="372958at2759"/>